<sequence>MTDKQVHFEERLESTFSVWKSSFLTILLACLLAGLLTAGSQQLSYQLFPSTNPKVLVERQMEENKKAIDQGNIDVKWGLGLGSKVKLSVANLSILVGPLANMVSAGLFVSIYKRVLEGKQAQVGDIFIFFKKNFPRNYLICFLVNLISTLLSALYVIPAMIFGIYMFFWPLVLYKGLDGNGLSVSKFFKDSLAESKGERGTIFAKFFKYGFIVFVVVFILSFAVLMATASSGSMGGLGGLGAGLIAALIMVVVEPFIYLAYIEVFLERKKLVLERQRIQDQLMADQAPQDQDENLNPEVEEEKPQVKPYDQGIHSDFD</sequence>
<evidence type="ECO:0008006" key="5">
    <source>
        <dbReference type="Google" id="ProtNLM"/>
    </source>
</evidence>
<evidence type="ECO:0000256" key="1">
    <source>
        <dbReference type="SAM" id="MobiDB-lite"/>
    </source>
</evidence>
<gene>
    <name evidence="3" type="ORF">NCTC13150_00054</name>
</gene>
<name>A0A8H2M583_9FIRM</name>
<keyword evidence="2" id="KW-0812">Transmembrane</keyword>
<dbReference type="RefSeq" id="WP_131747895.1">
    <property type="nucleotide sequence ID" value="NZ_CAACYI010000001.1"/>
</dbReference>
<keyword evidence="2" id="KW-0472">Membrane</keyword>
<feature type="transmembrane region" description="Helical" evidence="2">
    <location>
        <begin position="209"/>
        <end position="228"/>
    </location>
</feature>
<accession>A0A8H2M583</accession>
<reference evidence="3 4" key="1">
    <citation type="submission" date="2019-02" db="EMBL/GenBank/DDBJ databases">
        <authorList>
            <consortium name="Pathogen Informatics"/>
        </authorList>
    </citation>
    <scope>NUCLEOTIDE SEQUENCE [LARGE SCALE GENOMIC DNA]</scope>
    <source>
        <strain evidence="3 4">3012STDY7089603</strain>
    </source>
</reference>
<evidence type="ECO:0000256" key="2">
    <source>
        <dbReference type="SAM" id="Phobius"/>
    </source>
</evidence>
<organism evidence="3 4">
    <name type="scientific">Urinicoccus massiliensis</name>
    <dbReference type="NCBI Taxonomy" id="1723382"/>
    <lineage>
        <taxon>Bacteria</taxon>
        <taxon>Bacillati</taxon>
        <taxon>Bacillota</taxon>
        <taxon>Tissierellia</taxon>
        <taxon>Tissierellales</taxon>
        <taxon>Peptoniphilaceae</taxon>
        <taxon>Urinicoccus</taxon>
    </lineage>
</organism>
<evidence type="ECO:0000313" key="3">
    <source>
        <dbReference type="EMBL" id="VFB15558.1"/>
    </source>
</evidence>
<feature type="transmembrane region" description="Helical" evidence="2">
    <location>
        <begin position="138"/>
        <end position="161"/>
    </location>
</feature>
<feature type="region of interest" description="Disordered" evidence="1">
    <location>
        <begin position="283"/>
        <end position="318"/>
    </location>
</feature>
<feature type="transmembrane region" description="Helical" evidence="2">
    <location>
        <begin position="89"/>
        <end position="112"/>
    </location>
</feature>
<feature type="transmembrane region" description="Helical" evidence="2">
    <location>
        <begin position="21"/>
        <end position="39"/>
    </location>
</feature>
<keyword evidence="2" id="KW-1133">Transmembrane helix</keyword>
<dbReference type="Proteomes" id="UP000377798">
    <property type="component" value="Unassembled WGS sequence"/>
</dbReference>
<dbReference type="AlphaFoldDB" id="A0A8H2M583"/>
<feature type="transmembrane region" description="Helical" evidence="2">
    <location>
        <begin position="240"/>
        <end position="261"/>
    </location>
</feature>
<protein>
    <recommendedName>
        <fullName evidence="5">DUF975 family protein</fullName>
    </recommendedName>
</protein>
<proteinExistence type="predicted"/>
<evidence type="ECO:0000313" key="4">
    <source>
        <dbReference type="Proteomes" id="UP000377798"/>
    </source>
</evidence>
<feature type="compositionally biased region" description="Acidic residues" evidence="1">
    <location>
        <begin position="290"/>
        <end position="301"/>
    </location>
</feature>
<comment type="caution">
    <text evidence="3">The sequence shown here is derived from an EMBL/GenBank/DDBJ whole genome shotgun (WGS) entry which is preliminary data.</text>
</comment>
<keyword evidence="4" id="KW-1185">Reference proteome</keyword>
<dbReference type="EMBL" id="CAACYI010000001">
    <property type="protein sequence ID" value="VFB15558.1"/>
    <property type="molecule type" value="Genomic_DNA"/>
</dbReference>